<dbReference type="Gene3D" id="3.30.70.330">
    <property type="match status" value="1"/>
</dbReference>
<feature type="compositionally biased region" description="Basic and acidic residues" evidence="2">
    <location>
        <begin position="119"/>
        <end position="129"/>
    </location>
</feature>
<proteinExistence type="predicted"/>
<sequence length="207" mass="22788">MSTELFIGNLNPNTRTRDLENVFGRYGKILRCDLKKNFGFIQYDERRDAETAMMKENDQRLMGSVMTVEWAKGSGPRQGGGGGGGRPGGGNPRYRSPPKGGMRDRSPYGGGRARSPRGGFDRGDRDDRLGGYGGGRRGGGGRDFDDRGPPRDRQRDRGDRFSDARGPPGGDRRGPPRDRQRGGGDRMGRRDSFGSDRRSFGGGPRRF</sequence>
<dbReference type="Pfam" id="PF00076">
    <property type="entry name" value="RRM_1"/>
    <property type="match status" value="1"/>
</dbReference>
<dbReference type="SMART" id="SM00360">
    <property type="entry name" value="RRM"/>
    <property type="match status" value="1"/>
</dbReference>
<keyword evidence="5" id="KW-1185">Reference proteome</keyword>
<feature type="compositionally biased region" description="Basic and acidic residues" evidence="2">
    <location>
        <begin position="140"/>
        <end position="163"/>
    </location>
</feature>
<organism evidence="4 5">
    <name type="scientific">Clytia hemisphaerica</name>
    <dbReference type="NCBI Taxonomy" id="252671"/>
    <lineage>
        <taxon>Eukaryota</taxon>
        <taxon>Metazoa</taxon>
        <taxon>Cnidaria</taxon>
        <taxon>Hydrozoa</taxon>
        <taxon>Hydroidolina</taxon>
        <taxon>Leptothecata</taxon>
        <taxon>Obeliida</taxon>
        <taxon>Clytiidae</taxon>
        <taxon>Clytia</taxon>
    </lineage>
</organism>
<dbReference type="PANTHER" id="PTHR23147">
    <property type="entry name" value="SERINE/ARGININE RICH SPLICING FACTOR"/>
    <property type="match status" value="1"/>
</dbReference>
<dbReference type="Proteomes" id="UP000594262">
    <property type="component" value="Unplaced"/>
</dbReference>
<feature type="compositionally biased region" description="Gly residues" evidence="2">
    <location>
        <begin position="76"/>
        <end position="91"/>
    </location>
</feature>
<evidence type="ECO:0000256" key="1">
    <source>
        <dbReference type="PROSITE-ProRule" id="PRU00176"/>
    </source>
</evidence>
<dbReference type="EnsemblMetazoa" id="CLYHEMT016250.1">
    <property type="protein sequence ID" value="CLYHEMP016250.1"/>
    <property type="gene ID" value="CLYHEMG016250"/>
</dbReference>
<dbReference type="GO" id="GO:0003723">
    <property type="term" value="F:RNA binding"/>
    <property type="evidence" value="ECO:0007669"/>
    <property type="project" value="UniProtKB-UniRule"/>
</dbReference>
<feature type="domain" description="RRM" evidence="3">
    <location>
        <begin position="3"/>
        <end position="73"/>
    </location>
</feature>
<dbReference type="GeneID" id="136819502"/>
<keyword evidence="1" id="KW-0694">RNA-binding</keyword>
<dbReference type="InterPro" id="IPR035979">
    <property type="entry name" value="RBD_domain_sf"/>
</dbReference>
<accession>A0A7M5X1D8</accession>
<dbReference type="OrthoDB" id="6022457at2759"/>
<feature type="region of interest" description="Disordered" evidence="2">
    <location>
        <begin position="71"/>
        <end position="207"/>
    </location>
</feature>
<dbReference type="RefSeq" id="XP_066931833.1">
    <property type="nucleotide sequence ID" value="XM_067075732.1"/>
</dbReference>
<evidence type="ECO:0000256" key="2">
    <source>
        <dbReference type="SAM" id="MobiDB-lite"/>
    </source>
</evidence>
<dbReference type="SUPFAM" id="SSF54928">
    <property type="entry name" value="RNA-binding domain, RBD"/>
    <property type="match status" value="1"/>
</dbReference>
<reference evidence="4" key="1">
    <citation type="submission" date="2021-01" db="UniProtKB">
        <authorList>
            <consortium name="EnsemblMetazoa"/>
        </authorList>
    </citation>
    <scope>IDENTIFICATION</scope>
</reference>
<feature type="compositionally biased region" description="Basic and acidic residues" evidence="2">
    <location>
        <begin position="170"/>
        <end position="199"/>
    </location>
</feature>
<dbReference type="InterPro" id="IPR050907">
    <property type="entry name" value="SRSF"/>
</dbReference>
<dbReference type="AlphaFoldDB" id="A0A7M5X1D8"/>
<evidence type="ECO:0000313" key="4">
    <source>
        <dbReference type="EnsemblMetazoa" id="CLYHEMP016250.1"/>
    </source>
</evidence>
<dbReference type="PROSITE" id="PS50102">
    <property type="entry name" value="RRM"/>
    <property type="match status" value="1"/>
</dbReference>
<evidence type="ECO:0000259" key="3">
    <source>
        <dbReference type="PROSITE" id="PS50102"/>
    </source>
</evidence>
<dbReference type="RefSeq" id="XP_066931834.1">
    <property type="nucleotide sequence ID" value="XM_067075733.1"/>
</dbReference>
<name>A0A7M5X1D8_9CNID</name>
<evidence type="ECO:0000313" key="5">
    <source>
        <dbReference type="Proteomes" id="UP000594262"/>
    </source>
</evidence>
<protein>
    <recommendedName>
        <fullName evidence="3">RRM domain-containing protein</fullName>
    </recommendedName>
</protein>
<dbReference type="InterPro" id="IPR000504">
    <property type="entry name" value="RRM_dom"/>
</dbReference>
<dbReference type="InterPro" id="IPR012677">
    <property type="entry name" value="Nucleotide-bd_a/b_plait_sf"/>
</dbReference>